<dbReference type="Proteomes" id="UP000030765">
    <property type="component" value="Unassembled WGS sequence"/>
</dbReference>
<organism evidence="1">
    <name type="scientific">Anopheles sinensis</name>
    <name type="common">Mosquito</name>
    <dbReference type="NCBI Taxonomy" id="74873"/>
    <lineage>
        <taxon>Eukaryota</taxon>
        <taxon>Metazoa</taxon>
        <taxon>Ecdysozoa</taxon>
        <taxon>Arthropoda</taxon>
        <taxon>Hexapoda</taxon>
        <taxon>Insecta</taxon>
        <taxon>Pterygota</taxon>
        <taxon>Neoptera</taxon>
        <taxon>Endopterygota</taxon>
        <taxon>Diptera</taxon>
        <taxon>Nematocera</taxon>
        <taxon>Culicoidea</taxon>
        <taxon>Culicidae</taxon>
        <taxon>Anophelinae</taxon>
        <taxon>Anopheles</taxon>
    </lineage>
</organism>
<protein>
    <submittedName>
        <fullName evidence="1 2">Uncharacterized protein</fullName>
    </submittedName>
</protein>
<dbReference type="EnsemblMetazoa" id="ASIC011974-RA">
    <property type="protein sequence ID" value="ASIC011974-PA"/>
    <property type="gene ID" value="ASIC011974"/>
</dbReference>
<dbReference type="EMBL" id="ATLV01019399">
    <property type="status" value="NOT_ANNOTATED_CDS"/>
    <property type="molecule type" value="Genomic_DNA"/>
</dbReference>
<sequence>MERYDIDTVACAQRTICWYVKEATVAVSEGRAGSVDTIVEGLSRADWMGRFTAGTVIEPAIQAARKQTSCEQSFPDCAITNFVETIVRLVGKR</sequence>
<keyword evidence="3" id="KW-1185">Reference proteome</keyword>
<evidence type="ECO:0000313" key="2">
    <source>
        <dbReference type="EnsemblMetazoa" id="ASIC011974-PA"/>
    </source>
</evidence>
<dbReference type="OrthoDB" id="6436512at2759"/>
<evidence type="ECO:0000313" key="3">
    <source>
        <dbReference type="Proteomes" id="UP000030765"/>
    </source>
</evidence>
<reference evidence="2" key="2">
    <citation type="submission" date="2020-05" db="UniProtKB">
        <authorList>
            <consortium name="EnsemblMetazoa"/>
        </authorList>
    </citation>
    <scope>IDENTIFICATION</scope>
</reference>
<evidence type="ECO:0000313" key="1">
    <source>
        <dbReference type="EMBL" id="KFB44138.1"/>
    </source>
</evidence>
<reference evidence="1 3" key="1">
    <citation type="journal article" date="2014" name="BMC Genomics">
        <title>Genome sequence of Anopheles sinensis provides insight into genetics basis of mosquito competence for malaria parasites.</title>
        <authorList>
            <person name="Zhou D."/>
            <person name="Zhang D."/>
            <person name="Ding G."/>
            <person name="Shi L."/>
            <person name="Hou Q."/>
            <person name="Ye Y."/>
            <person name="Xu Y."/>
            <person name="Zhou H."/>
            <person name="Xiong C."/>
            <person name="Li S."/>
            <person name="Yu J."/>
            <person name="Hong S."/>
            <person name="Yu X."/>
            <person name="Zou P."/>
            <person name="Chen C."/>
            <person name="Chang X."/>
            <person name="Wang W."/>
            <person name="Lv Y."/>
            <person name="Sun Y."/>
            <person name="Ma L."/>
            <person name="Shen B."/>
            <person name="Zhu C."/>
        </authorList>
    </citation>
    <scope>NUCLEOTIDE SEQUENCE [LARGE SCALE GENOMIC DNA]</scope>
</reference>
<dbReference type="EMBL" id="KE525269">
    <property type="protein sequence ID" value="KFB44138.1"/>
    <property type="molecule type" value="Genomic_DNA"/>
</dbReference>
<name>A0A084W1P4_ANOSI</name>
<dbReference type="OMA" id="AQRTICW"/>
<dbReference type="AlphaFoldDB" id="A0A084W1P4"/>
<gene>
    <name evidence="1" type="ORF">ZHAS_00011974</name>
</gene>
<proteinExistence type="predicted"/>
<dbReference type="VEuPathDB" id="VectorBase:ASIC011974"/>
<accession>A0A084W1P4</accession>